<protein>
    <submittedName>
        <fullName evidence="2">Unnamed protein product</fullName>
    </submittedName>
</protein>
<feature type="region of interest" description="Disordered" evidence="1">
    <location>
        <begin position="59"/>
        <end position="140"/>
    </location>
</feature>
<organism evidence="2 3">
    <name type="scientific">Ambrosiozyma monospora</name>
    <name type="common">Yeast</name>
    <name type="synonym">Endomycopsis monosporus</name>
    <dbReference type="NCBI Taxonomy" id="43982"/>
    <lineage>
        <taxon>Eukaryota</taxon>
        <taxon>Fungi</taxon>
        <taxon>Dikarya</taxon>
        <taxon>Ascomycota</taxon>
        <taxon>Saccharomycotina</taxon>
        <taxon>Pichiomycetes</taxon>
        <taxon>Pichiales</taxon>
        <taxon>Pichiaceae</taxon>
        <taxon>Ambrosiozyma</taxon>
    </lineage>
</organism>
<accession>A0A9W7DGT9</accession>
<sequence>MMNQVVINSVVPIGAPNLITTPVSESTAAQFNGVAPKTESSSNTASLIAIAQNAEAVLENDTPASATPTPIENSNGNSVTTDQKLTPEPIPQEQQVIQADEPAAQVLGKTESSAPAPPSAPVPAPALAAVKQAEEAVSQQ</sequence>
<reference evidence="2" key="1">
    <citation type="submission" date="2023-04" db="EMBL/GenBank/DDBJ databases">
        <title>Ambrosiozyma monospora NBRC 1965.</title>
        <authorList>
            <person name="Ichikawa N."/>
            <person name="Sato H."/>
            <person name="Tonouchi N."/>
        </authorList>
    </citation>
    <scope>NUCLEOTIDE SEQUENCE</scope>
    <source>
        <strain evidence="2">NBRC 1965</strain>
    </source>
</reference>
<feature type="compositionally biased region" description="Low complexity" evidence="1">
    <location>
        <begin position="125"/>
        <end position="140"/>
    </location>
</feature>
<dbReference type="EMBL" id="BSXU01000219">
    <property type="protein sequence ID" value="GMG19839.1"/>
    <property type="molecule type" value="Genomic_DNA"/>
</dbReference>
<dbReference type="AlphaFoldDB" id="A0A9W7DGT9"/>
<dbReference type="Proteomes" id="UP001165063">
    <property type="component" value="Unassembled WGS sequence"/>
</dbReference>
<evidence type="ECO:0000313" key="3">
    <source>
        <dbReference type="Proteomes" id="UP001165063"/>
    </source>
</evidence>
<evidence type="ECO:0000256" key="1">
    <source>
        <dbReference type="SAM" id="MobiDB-lite"/>
    </source>
</evidence>
<feature type="compositionally biased region" description="Polar residues" evidence="1">
    <location>
        <begin position="62"/>
        <end position="84"/>
    </location>
</feature>
<feature type="compositionally biased region" description="Pro residues" evidence="1">
    <location>
        <begin position="115"/>
        <end position="124"/>
    </location>
</feature>
<gene>
    <name evidence="2" type="ORF">Amon01_000078100</name>
</gene>
<comment type="caution">
    <text evidence="2">The sequence shown here is derived from an EMBL/GenBank/DDBJ whole genome shotgun (WGS) entry which is preliminary data.</text>
</comment>
<name>A0A9W7DGT9_AMBMO</name>
<evidence type="ECO:0000313" key="2">
    <source>
        <dbReference type="EMBL" id="GMG19839.1"/>
    </source>
</evidence>
<keyword evidence="3" id="KW-1185">Reference proteome</keyword>
<proteinExistence type="predicted"/>